<dbReference type="InterPro" id="IPR042517">
    <property type="entry name" value="Glyco_hydro_64_N_2"/>
</dbReference>
<keyword evidence="5" id="KW-1185">Reference proteome</keyword>
<gene>
    <name evidence="4" type="ORF">KVT40_001315</name>
</gene>
<dbReference type="PANTHER" id="PTHR38165:SF1">
    <property type="entry name" value="GLUCANASE B"/>
    <property type="match status" value="1"/>
</dbReference>
<sequence>MFFRTYILACLAFLFSVALAGPTVARPGGPQDIIITKENTLNSSATPYLSLAYSGTSRLTLSLVNNLNSNKVTAYVTGLDVKGQLVMLQPDGNWYYPTAGTSGIPQNITANTAISLGAPGSTTNVTLPGFLISGRVWFADGSLSFFTVPGPSGPSLVQPSAANPSDPNAATNWGFVELTNISAGIYCNISFVDFLGLPLGMTLTGVNGKQSALGTTAAAVPGVCAKLIETSKGGAPWDELCVNDEKGNVLRVLSPALHAAVDSSNFAKLFNGHVNKVWQRFATEPLMIDTQSSPGIVNCTVKNDIMTCGQDSTTYAKPNGLDIFGCNSGPFLIRNGNPTHMAVVPRLCAAFNRATLLLPNGRKQPFNNPKRYYLSGPTNWYSKFVHDFEIDGRGYAFSYDDVSATGTEDLSGLLSDPVPSLLSITVGGPDSPVSPAKKAKNKAASVKTTTTTKKTKTTMVIKVKQTITTTKTKTVKKTTTITTTTKKTTKSKKPKAPKTTGKA</sequence>
<dbReference type="Proteomes" id="UP000809789">
    <property type="component" value="Unassembled WGS sequence"/>
</dbReference>
<dbReference type="Gene3D" id="2.60.110.10">
    <property type="entry name" value="Thaumatin"/>
    <property type="match status" value="1"/>
</dbReference>
<reference evidence="4" key="1">
    <citation type="submission" date="2021-07" db="EMBL/GenBank/DDBJ databases">
        <title>Elsinoe batatas strain:CRI-CJ2 Genome sequencing and assembly.</title>
        <authorList>
            <person name="Huang L."/>
        </authorList>
    </citation>
    <scope>NUCLEOTIDE SEQUENCE</scope>
    <source>
        <strain evidence="4">CRI-CJ2</strain>
    </source>
</reference>
<evidence type="ECO:0000313" key="5">
    <source>
        <dbReference type="Proteomes" id="UP000809789"/>
    </source>
</evidence>
<feature type="domain" description="GH64" evidence="3">
    <location>
        <begin position="56"/>
        <end position="428"/>
    </location>
</feature>
<name>A0A8K0L4G1_9PEZI</name>
<dbReference type="PANTHER" id="PTHR38165">
    <property type="match status" value="1"/>
</dbReference>
<dbReference type="InterPro" id="IPR037176">
    <property type="entry name" value="Osmotin/thaumatin-like_sf"/>
</dbReference>
<dbReference type="InterPro" id="IPR037398">
    <property type="entry name" value="Glyco_hydro_64_fam"/>
</dbReference>
<dbReference type="EMBL" id="JAESVG020000002">
    <property type="protein sequence ID" value="KAG8629696.1"/>
    <property type="molecule type" value="Genomic_DNA"/>
</dbReference>
<proteinExistence type="predicted"/>
<feature type="region of interest" description="Disordered" evidence="1">
    <location>
        <begin position="481"/>
        <end position="503"/>
    </location>
</feature>
<evidence type="ECO:0000259" key="3">
    <source>
        <dbReference type="PROSITE" id="PS52006"/>
    </source>
</evidence>
<dbReference type="OrthoDB" id="10058186at2759"/>
<dbReference type="InterPro" id="IPR032477">
    <property type="entry name" value="Glyco_hydro_64"/>
</dbReference>
<keyword evidence="2" id="KW-0732">Signal</keyword>
<protein>
    <recommendedName>
        <fullName evidence="3">GH64 domain-containing protein</fullName>
    </recommendedName>
</protein>
<feature type="region of interest" description="Disordered" evidence="1">
    <location>
        <begin position="429"/>
        <end position="450"/>
    </location>
</feature>
<feature type="chain" id="PRO_5035441339" description="GH64 domain-containing protein" evidence="2">
    <location>
        <begin position="21"/>
        <end position="503"/>
    </location>
</feature>
<comment type="caution">
    <text evidence="4">The sequence shown here is derived from an EMBL/GenBank/DDBJ whole genome shotgun (WGS) entry which is preliminary data.</text>
</comment>
<feature type="signal peptide" evidence="2">
    <location>
        <begin position="1"/>
        <end position="20"/>
    </location>
</feature>
<evidence type="ECO:0000256" key="2">
    <source>
        <dbReference type="SAM" id="SignalP"/>
    </source>
</evidence>
<dbReference type="AlphaFoldDB" id="A0A8K0L4G1"/>
<accession>A0A8K0L4G1</accession>
<evidence type="ECO:0000313" key="4">
    <source>
        <dbReference type="EMBL" id="KAG8629696.1"/>
    </source>
</evidence>
<dbReference type="Gene3D" id="3.30.920.50">
    <property type="entry name" value="Beta-1,3-glucanase, C-terminal domain"/>
    <property type="match status" value="1"/>
</dbReference>
<evidence type="ECO:0000256" key="1">
    <source>
        <dbReference type="SAM" id="MobiDB-lite"/>
    </source>
</evidence>
<feature type="compositionally biased region" description="Basic residues" evidence="1">
    <location>
        <begin position="487"/>
        <end position="496"/>
    </location>
</feature>
<dbReference type="PROSITE" id="PS52006">
    <property type="entry name" value="GH64"/>
    <property type="match status" value="1"/>
</dbReference>
<organism evidence="4 5">
    <name type="scientific">Elsinoe batatas</name>
    <dbReference type="NCBI Taxonomy" id="2601811"/>
    <lineage>
        <taxon>Eukaryota</taxon>
        <taxon>Fungi</taxon>
        <taxon>Dikarya</taxon>
        <taxon>Ascomycota</taxon>
        <taxon>Pezizomycotina</taxon>
        <taxon>Dothideomycetes</taxon>
        <taxon>Dothideomycetidae</taxon>
        <taxon>Myriangiales</taxon>
        <taxon>Elsinoaceae</taxon>
        <taxon>Elsinoe</taxon>
    </lineage>
</organism>
<dbReference type="Pfam" id="PF16483">
    <property type="entry name" value="Glyco_hydro_64"/>
    <property type="match status" value="1"/>
</dbReference>